<evidence type="ECO:0000256" key="1">
    <source>
        <dbReference type="ARBA" id="ARBA00022614"/>
    </source>
</evidence>
<dbReference type="Ensembl" id="ENSHHUT00000074984.1">
    <property type="protein sequence ID" value="ENSHHUP00000072583.1"/>
    <property type="gene ID" value="ENSHHUG00000042606.1"/>
</dbReference>
<feature type="region of interest" description="Disordered" evidence="3">
    <location>
        <begin position="437"/>
        <end position="470"/>
    </location>
</feature>
<dbReference type="InterPro" id="IPR003591">
    <property type="entry name" value="Leu-rich_rpt_typical-subtyp"/>
</dbReference>
<accession>A0A4W5QEZ8</accession>
<keyword evidence="2" id="KW-0677">Repeat</keyword>
<organism evidence="4 5">
    <name type="scientific">Hucho hucho</name>
    <name type="common">huchen</name>
    <dbReference type="NCBI Taxonomy" id="62062"/>
    <lineage>
        <taxon>Eukaryota</taxon>
        <taxon>Metazoa</taxon>
        <taxon>Chordata</taxon>
        <taxon>Craniata</taxon>
        <taxon>Vertebrata</taxon>
        <taxon>Euteleostomi</taxon>
        <taxon>Actinopterygii</taxon>
        <taxon>Neopterygii</taxon>
        <taxon>Teleostei</taxon>
        <taxon>Protacanthopterygii</taxon>
        <taxon>Salmoniformes</taxon>
        <taxon>Salmonidae</taxon>
        <taxon>Salmoninae</taxon>
        <taxon>Hucho</taxon>
    </lineage>
</organism>
<dbReference type="SUPFAM" id="SSF52058">
    <property type="entry name" value="L domain-like"/>
    <property type="match status" value="1"/>
</dbReference>
<dbReference type="PROSITE" id="PS51450">
    <property type="entry name" value="LRR"/>
    <property type="match status" value="2"/>
</dbReference>
<dbReference type="Gene3D" id="3.80.10.10">
    <property type="entry name" value="Ribonuclease Inhibitor"/>
    <property type="match status" value="5"/>
</dbReference>
<dbReference type="AlphaFoldDB" id="A0A4W5QEZ8"/>
<dbReference type="STRING" id="62062.ENSHHUP00000072583"/>
<evidence type="ECO:0000313" key="4">
    <source>
        <dbReference type="Ensembl" id="ENSHHUP00000072583.1"/>
    </source>
</evidence>
<dbReference type="InterPro" id="IPR050333">
    <property type="entry name" value="SLRP"/>
</dbReference>
<dbReference type="Pfam" id="PF13855">
    <property type="entry name" value="LRR_8"/>
    <property type="match status" value="5"/>
</dbReference>
<feature type="compositionally biased region" description="Acidic residues" evidence="3">
    <location>
        <begin position="451"/>
        <end position="470"/>
    </location>
</feature>
<name>A0A4W5QEZ8_9TELE</name>
<dbReference type="PANTHER" id="PTHR45712:SF20">
    <property type="entry name" value="PODOCAN"/>
    <property type="match status" value="1"/>
</dbReference>
<evidence type="ECO:0000313" key="5">
    <source>
        <dbReference type="Proteomes" id="UP000314982"/>
    </source>
</evidence>
<sequence length="470" mass="53665">MFNGSDSLEVLIMSSNFLRYVPRSLPSSIYRLHLKSNKLEKIPSGVFDTLTQLRELYLQNNLLSNEGMENETFRTLRHTNTLDRVIQSLHLSAVDSIYPRLNTITVAHYVSMVITECINSKQRPIDLTTRQTMRRCIRECQLTSLEYLDLSNNNLSVVPQGLPRGLILLHLERNSIRSIPGDALTACRNLEYLLLHNNQLHSHSIHHAAFKGLKKLHTLHMYNNQLERVPRALPRRAKTLMLLHNTINVIERNDLVFLYTLTELNLSYNRLTSPKLHREAFRKLRLLVTLDLSGNALHFLPLGLPRSLQVLRVKDNQLNSIPEGALQGMAKLRDINLSHNQLRLNSIYQGAWMELSALTTLDLSSNQLSHIPSDLPESLEYLYLQSNHISTVPATAFEGTPNIKGIFLRFNHLLAHSVKESSFKHLTNLQVLDIGHSSHSNPSGASFRREEEEDEEMEIMEEEVGEGFAS</sequence>
<dbReference type="FunFam" id="3.80.10.10:FF:001164">
    <property type="entry name" value="GH01279p"/>
    <property type="match status" value="1"/>
</dbReference>
<evidence type="ECO:0000256" key="3">
    <source>
        <dbReference type="SAM" id="MobiDB-lite"/>
    </source>
</evidence>
<reference evidence="5" key="1">
    <citation type="submission" date="2018-06" db="EMBL/GenBank/DDBJ databases">
        <title>Genome assembly of Danube salmon.</title>
        <authorList>
            <person name="Macqueen D.J."/>
            <person name="Gundappa M.K."/>
        </authorList>
    </citation>
    <scope>NUCLEOTIDE SEQUENCE [LARGE SCALE GENOMIC DNA]</scope>
</reference>
<dbReference type="PRINTS" id="PR00019">
    <property type="entry name" value="LEURICHRPT"/>
</dbReference>
<dbReference type="GeneTree" id="ENSGT00940000164586"/>
<dbReference type="SMART" id="SM00364">
    <property type="entry name" value="LRR_BAC"/>
    <property type="match status" value="9"/>
</dbReference>
<dbReference type="GO" id="GO:0005615">
    <property type="term" value="C:extracellular space"/>
    <property type="evidence" value="ECO:0007669"/>
    <property type="project" value="TreeGrafter"/>
</dbReference>
<dbReference type="SMART" id="SM00365">
    <property type="entry name" value="LRR_SD22"/>
    <property type="match status" value="3"/>
</dbReference>
<reference evidence="4" key="3">
    <citation type="submission" date="2025-09" db="UniProtKB">
        <authorList>
            <consortium name="Ensembl"/>
        </authorList>
    </citation>
    <scope>IDENTIFICATION</scope>
</reference>
<dbReference type="SMART" id="SM00369">
    <property type="entry name" value="LRR_TYP"/>
    <property type="match status" value="13"/>
</dbReference>
<protein>
    <recommendedName>
        <fullName evidence="6">Podocan</fullName>
    </recommendedName>
</protein>
<keyword evidence="1" id="KW-0433">Leucine-rich repeat</keyword>
<dbReference type="InterPro" id="IPR032675">
    <property type="entry name" value="LRR_dom_sf"/>
</dbReference>
<evidence type="ECO:0008006" key="6">
    <source>
        <dbReference type="Google" id="ProtNLM"/>
    </source>
</evidence>
<evidence type="ECO:0000256" key="2">
    <source>
        <dbReference type="ARBA" id="ARBA00022737"/>
    </source>
</evidence>
<reference evidence="4" key="2">
    <citation type="submission" date="2025-08" db="UniProtKB">
        <authorList>
            <consortium name="Ensembl"/>
        </authorList>
    </citation>
    <scope>IDENTIFICATION</scope>
</reference>
<keyword evidence="5" id="KW-1185">Reference proteome</keyword>
<dbReference type="PANTHER" id="PTHR45712">
    <property type="entry name" value="AGAP008170-PA"/>
    <property type="match status" value="1"/>
</dbReference>
<dbReference type="Proteomes" id="UP000314982">
    <property type="component" value="Unassembled WGS sequence"/>
</dbReference>
<dbReference type="InterPro" id="IPR001611">
    <property type="entry name" value="Leu-rich_rpt"/>
</dbReference>
<proteinExistence type="predicted"/>